<reference evidence="2 3" key="1">
    <citation type="journal article" date="2014" name="Mol. Biol. Evol.">
        <title>Massive expansion of Ubiquitination-related gene families within the Chlamydiae.</title>
        <authorList>
            <person name="Domman D."/>
            <person name="Collingro A."/>
            <person name="Lagkouvardos I."/>
            <person name="Gehre L."/>
            <person name="Weinmaier T."/>
            <person name="Rattei T."/>
            <person name="Subtil A."/>
            <person name="Horn M."/>
        </authorList>
    </citation>
    <scope>NUCLEOTIDE SEQUENCE [LARGE SCALE GENOMIC DNA]</scope>
    <source>
        <strain evidence="2 3">OEW1</strain>
    </source>
</reference>
<dbReference type="OMA" id="THAIFHQ"/>
<comment type="caution">
    <text evidence="2">The sequence shown here is derived from an EMBL/GenBank/DDBJ whole genome shotgun (WGS) entry which is preliminary data.</text>
</comment>
<dbReference type="AlphaFoldDB" id="A0A0C1E855"/>
<evidence type="ECO:0000313" key="2">
    <source>
        <dbReference type="EMBL" id="KIA76338.1"/>
    </source>
</evidence>
<protein>
    <submittedName>
        <fullName evidence="2">UPF0111 protein YkaA</fullName>
    </submittedName>
</protein>
<dbReference type="RefSeq" id="WP_006340537.1">
    <property type="nucleotide sequence ID" value="NZ_JSAM01000122.1"/>
</dbReference>
<dbReference type="Proteomes" id="UP000031307">
    <property type="component" value="Unassembled WGS sequence"/>
</dbReference>
<organism evidence="2 3">
    <name type="scientific">Parachlamydia acanthamoebae</name>
    <dbReference type="NCBI Taxonomy" id="83552"/>
    <lineage>
        <taxon>Bacteria</taxon>
        <taxon>Pseudomonadati</taxon>
        <taxon>Chlamydiota</taxon>
        <taxon>Chlamydiia</taxon>
        <taxon>Parachlamydiales</taxon>
        <taxon>Parachlamydiaceae</taxon>
        <taxon>Parachlamydia</taxon>
    </lineage>
</organism>
<sequence>MFSNLIPKETRFFDFFEKLVDLTLDATQKFYVLVKDNEDPKHLSIIIQHLEHQADELTRECIEDLHKTFLTPIDREDIHKLISWMDGIIDGIEEAVESLIIFKISEMRADFEHLARILLMCVEELHKAIKQLRLMKHTEIKQHCSVIDALEDEGDITFRHAMGRLFDEELDPLTVIKWKEMYEILEKTIDQCEEVANIVEGILMENS</sequence>
<dbReference type="Pfam" id="PF01865">
    <property type="entry name" value="PhoU_div"/>
    <property type="match status" value="1"/>
</dbReference>
<name>A0A0C1E855_9BACT</name>
<evidence type="ECO:0000313" key="3">
    <source>
        <dbReference type="Proteomes" id="UP000031307"/>
    </source>
</evidence>
<dbReference type="InterPro" id="IPR052912">
    <property type="entry name" value="UPF0111_domain"/>
</dbReference>
<comment type="similarity">
    <text evidence="1">Belongs to the UPF0111 family.</text>
</comment>
<proteinExistence type="inferred from homology"/>
<dbReference type="EMBL" id="JSAM01000122">
    <property type="protein sequence ID" value="KIA76338.1"/>
    <property type="molecule type" value="Genomic_DNA"/>
</dbReference>
<evidence type="ECO:0000256" key="1">
    <source>
        <dbReference type="ARBA" id="ARBA00008591"/>
    </source>
</evidence>
<dbReference type="PANTHER" id="PTHR37298">
    <property type="entry name" value="UPF0111 PROTEIN YKAA"/>
    <property type="match status" value="1"/>
</dbReference>
<dbReference type="PANTHER" id="PTHR37298:SF1">
    <property type="entry name" value="UPF0111 PROTEIN YKAA"/>
    <property type="match status" value="1"/>
</dbReference>
<accession>A0A0C1E855</accession>
<gene>
    <name evidence="2" type="primary">ykaA</name>
    <name evidence="2" type="ORF">DB43_AL00210</name>
</gene>
<dbReference type="Gene3D" id="1.20.58.220">
    <property type="entry name" value="Phosphate transport system protein phou homolog 2, domain 2"/>
    <property type="match status" value="1"/>
</dbReference>
<dbReference type="PATRIC" id="fig|83552.4.peg.2567"/>
<dbReference type="InterPro" id="IPR038078">
    <property type="entry name" value="PhoU-like_sf"/>
</dbReference>
<dbReference type="InterPro" id="IPR018445">
    <property type="entry name" value="Put_Phosphate_transp_reg"/>
</dbReference>